<protein>
    <submittedName>
        <fullName evidence="2">Uncharacterized protein</fullName>
    </submittedName>
</protein>
<feature type="compositionally biased region" description="Basic and acidic residues" evidence="1">
    <location>
        <begin position="74"/>
        <end position="99"/>
    </location>
</feature>
<feature type="compositionally biased region" description="Basic and acidic residues" evidence="1">
    <location>
        <begin position="20"/>
        <end position="34"/>
    </location>
</feature>
<sequence length="126" mass="13905">MSSLSLPASPRPSANQKPRPRADVLAQKHTDHVSHFRGNLGVKQASLRSAMKSSRTAQEGLSELDKLLASFGDDDSHKNEEGDNLQTRETDDSPVELRRSSGNRDTVVITFQSCPEHPGFLSFYQV</sequence>
<gene>
    <name evidence="2" type="ORF">FVE85_2521</name>
</gene>
<comment type="caution">
    <text evidence="2">The sequence shown here is derived from an EMBL/GenBank/DDBJ whole genome shotgun (WGS) entry which is preliminary data.</text>
</comment>
<keyword evidence="3" id="KW-1185">Reference proteome</keyword>
<organism evidence="2 3">
    <name type="scientific">Porphyridium purpureum</name>
    <name type="common">Red alga</name>
    <name type="synonym">Porphyridium cruentum</name>
    <dbReference type="NCBI Taxonomy" id="35688"/>
    <lineage>
        <taxon>Eukaryota</taxon>
        <taxon>Rhodophyta</taxon>
        <taxon>Bangiophyceae</taxon>
        <taxon>Porphyridiales</taxon>
        <taxon>Porphyridiaceae</taxon>
        <taxon>Porphyridium</taxon>
    </lineage>
</organism>
<dbReference type="AlphaFoldDB" id="A0A5J4YJC7"/>
<evidence type="ECO:0000313" key="3">
    <source>
        <dbReference type="Proteomes" id="UP000324585"/>
    </source>
</evidence>
<proteinExistence type="predicted"/>
<evidence type="ECO:0000256" key="1">
    <source>
        <dbReference type="SAM" id="MobiDB-lite"/>
    </source>
</evidence>
<evidence type="ECO:0000313" key="2">
    <source>
        <dbReference type="EMBL" id="KAA8491506.1"/>
    </source>
</evidence>
<feature type="compositionally biased region" description="Low complexity" evidence="1">
    <location>
        <begin position="1"/>
        <end position="14"/>
    </location>
</feature>
<accession>A0A5J4YJC7</accession>
<feature type="region of interest" description="Disordered" evidence="1">
    <location>
        <begin position="1"/>
        <end position="104"/>
    </location>
</feature>
<name>A0A5J4YJC7_PORPP</name>
<reference evidence="3" key="1">
    <citation type="journal article" date="2019" name="Nat. Commun.">
        <title>Expansion of phycobilisome linker gene families in mesophilic red algae.</title>
        <authorList>
            <person name="Lee J."/>
            <person name="Kim D."/>
            <person name="Bhattacharya D."/>
            <person name="Yoon H.S."/>
        </authorList>
    </citation>
    <scope>NUCLEOTIDE SEQUENCE [LARGE SCALE GENOMIC DNA]</scope>
    <source>
        <strain evidence="3">CCMP 1328</strain>
    </source>
</reference>
<dbReference type="EMBL" id="VRMN01000013">
    <property type="protein sequence ID" value="KAA8491506.1"/>
    <property type="molecule type" value="Genomic_DNA"/>
</dbReference>
<dbReference type="Proteomes" id="UP000324585">
    <property type="component" value="Unassembled WGS sequence"/>
</dbReference>